<organism evidence="1 2">
    <name type="scientific">Lacticaseibacillus paracasei subsp. tolerans Lpl14</name>
    <dbReference type="NCBI Taxonomy" id="1256229"/>
    <lineage>
        <taxon>Bacteria</taxon>
        <taxon>Bacillati</taxon>
        <taxon>Bacillota</taxon>
        <taxon>Bacilli</taxon>
        <taxon>Lactobacillales</taxon>
        <taxon>Lactobacillaceae</taxon>
        <taxon>Lacticaseibacillus</taxon>
    </lineage>
</organism>
<accession>A0A829GPL7</accession>
<name>A0A829GPL7_LACPA</name>
<protein>
    <recommendedName>
        <fullName evidence="3">XkdX family protein</fullName>
    </recommendedName>
</protein>
<evidence type="ECO:0000313" key="1">
    <source>
        <dbReference type="EMBL" id="EPC62412.1"/>
    </source>
</evidence>
<sequence length="43" mass="4932">MSDFEFCGTLYSWGCPIEQYVGRQITEDQYKQITGSDYVASKS</sequence>
<dbReference type="AlphaFoldDB" id="A0A829GPL7"/>
<evidence type="ECO:0000313" key="2">
    <source>
        <dbReference type="Proteomes" id="UP000014285"/>
    </source>
</evidence>
<reference evidence="1 2" key="1">
    <citation type="journal article" date="2013" name="PLoS ONE">
        <title>Lactobacillus paracasei comparative genomics: towards species pan-genome definition and exploitation of diversity.</title>
        <authorList>
            <person name="Smokvina T."/>
            <person name="Wels M."/>
            <person name="Polka J."/>
            <person name="Chervaux C."/>
            <person name="Brisse S."/>
            <person name="Boekhorst J."/>
            <person name="van Hylckama Vlieg J.E."/>
            <person name="Siezen R.J."/>
        </authorList>
    </citation>
    <scope>NUCLEOTIDE SEQUENCE [LARGE SCALE GENOMIC DNA]</scope>
    <source>
        <strain evidence="1 2">Lpl14</strain>
    </source>
</reference>
<dbReference type="RefSeq" id="WP_005714777.1">
    <property type="nucleotide sequence ID" value="NZ_ANKB01000114.1"/>
</dbReference>
<evidence type="ECO:0008006" key="3">
    <source>
        <dbReference type="Google" id="ProtNLM"/>
    </source>
</evidence>
<dbReference type="Proteomes" id="UP000014285">
    <property type="component" value="Unassembled WGS sequence"/>
</dbReference>
<dbReference type="EMBL" id="ANKB01000114">
    <property type="protein sequence ID" value="EPC62412.1"/>
    <property type="molecule type" value="Genomic_DNA"/>
</dbReference>
<gene>
    <name evidence="1" type="ORF">Lpl14_15011</name>
</gene>
<proteinExistence type="predicted"/>
<comment type="caution">
    <text evidence="1">The sequence shown here is derived from an EMBL/GenBank/DDBJ whole genome shotgun (WGS) entry which is preliminary data.</text>
</comment>